<evidence type="ECO:0000313" key="3">
    <source>
        <dbReference type="Proteomes" id="UP000256884"/>
    </source>
</evidence>
<dbReference type="RefSeq" id="WP_115900541.1">
    <property type="nucleotide sequence ID" value="NZ_QUNS01000002.1"/>
</dbReference>
<organism evidence="2 3">
    <name type="scientific">Tenacibaculum gallaicum</name>
    <dbReference type="NCBI Taxonomy" id="561505"/>
    <lineage>
        <taxon>Bacteria</taxon>
        <taxon>Pseudomonadati</taxon>
        <taxon>Bacteroidota</taxon>
        <taxon>Flavobacteriia</taxon>
        <taxon>Flavobacteriales</taxon>
        <taxon>Flavobacteriaceae</taxon>
        <taxon>Tenacibaculum</taxon>
    </lineage>
</organism>
<dbReference type="InterPro" id="IPR023213">
    <property type="entry name" value="CAT-like_dom_sf"/>
</dbReference>
<dbReference type="Proteomes" id="UP000256884">
    <property type="component" value="Unassembled WGS sequence"/>
</dbReference>
<dbReference type="Gene3D" id="3.30.559.10">
    <property type="entry name" value="Chloramphenicol acetyltransferase-like domain"/>
    <property type="match status" value="1"/>
</dbReference>
<evidence type="ECO:0000313" key="2">
    <source>
        <dbReference type="EMBL" id="REH54907.1"/>
    </source>
</evidence>
<gene>
    <name evidence="2" type="ORF">C7448_102440</name>
</gene>
<sequence length="440" mass="51766">MIENKKEEKSTFQNDLNIGDIFSISENQKSLLKDSRAVSILSPTRIPYFNKEELEIRIREFLAIYPELCVSYISKQGEIKQQFVGAEKVLLDITYKKIDTEIDEQKLISEGTSFLKRNCNFFKGELIRVIVFDDIQQKNELVIVLGIHYSLIDMKTNMMLSNNLFSFFKNQEFDSSYISSFFFAEWQKKYLESVKAKVKKQFWVDLIKKVNLTEEKNYDFESQKIFVSQKLIIKGSDFENMKFLVRKVNLPLTGVLMTLHQRMLNIAFPDNRGIQLIRVDGREKVFDDFDIKKVLGMVANSLPLPIAKQNKMSRSLIFDVFIAYCNARLNQDIPYEVIKNEVLFKDKVNIDNHILGLYNYVSLEHIKREFEKGTFLSNQLFYKKKKKLNQEKPINLYNVLYENSLEIEMTCRLDVYEENKSLLNLNYLISNELINAIQKD</sequence>
<dbReference type="OrthoDB" id="9553948at2"/>
<dbReference type="Gene3D" id="3.30.559.30">
    <property type="entry name" value="Nonribosomal peptide synthetase, condensation domain"/>
    <property type="match status" value="1"/>
</dbReference>
<dbReference type="InterPro" id="IPR001242">
    <property type="entry name" value="Condensation_dom"/>
</dbReference>
<feature type="domain" description="Condensation" evidence="1">
    <location>
        <begin position="48"/>
        <end position="420"/>
    </location>
</feature>
<proteinExistence type="predicted"/>
<evidence type="ECO:0000259" key="1">
    <source>
        <dbReference type="Pfam" id="PF00668"/>
    </source>
</evidence>
<keyword evidence="3" id="KW-1185">Reference proteome</keyword>
<protein>
    <recommendedName>
        <fullName evidence="1">Condensation domain-containing protein</fullName>
    </recommendedName>
</protein>
<dbReference type="EMBL" id="QUNS01000002">
    <property type="protein sequence ID" value="REH54907.1"/>
    <property type="molecule type" value="Genomic_DNA"/>
</dbReference>
<dbReference type="Pfam" id="PF00668">
    <property type="entry name" value="Condensation"/>
    <property type="match status" value="1"/>
</dbReference>
<reference evidence="2 3" key="1">
    <citation type="submission" date="2018-08" db="EMBL/GenBank/DDBJ databases">
        <title>Genomic Encyclopedia of Type Strains, Phase IV (KMG-IV): sequencing the most valuable type-strain genomes for metagenomic binning, comparative biology and taxonomic classification.</title>
        <authorList>
            <person name="Goeker M."/>
        </authorList>
    </citation>
    <scope>NUCLEOTIDE SEQUENCE [LARGE SCALE GENOMIC DNA]</scope>
    <source>
        <strain evidence="2 3">DSM 18841</strain>
    </source>
</reference>
<accession>A0A3E0I8D8</accession>
<dbReference type="GO" id="GO:0003824">
    <property type="term" value="F:catalytic activity"/>
    <property type="evidence" value="ECO:0007669"/>
    <property type="project" value="InterPro"/>
</dbReference>
<comment type="caution">
    <text evidence="2">The sequence shown here is derived from an EMBL/GenBank/DDBJ whole genome shotgun (WGS) entry which is preliminary data.</text>
</comment>
<dbReference type="AlphaFoldDB" id="A0A3E0I8D8"/>
<name>A0A3E0I8D8_9FLAO</name>